<evidence type="ECO:0000256" key="2">
    <source>
        <dbReference type="SAM" id="Phobius"/>
    </source>
</evidence>
<dbReference type="RefSeq" id="WP_402076304.1">
    <property type="nucleotide sequence ID" value="NZ_JBIVGG010000022.1"/>
</dbReference>
<dbReference type="EMBL" id="JBIVGG010000022">
    <property type="protein sequence ID" value="MFJ4084950.1"/>
    <property type="molecule type" value="Genomic_DNA"/>
</dbReference>
<accession>A0ABW8FUF4</accession>
<reference evidence="3 4" key="1">
    <citation type="submission" date="2024-10" db="EMBL/GenBank/DDBJ databases">
        <title>The Natural Products Discovery Center: Release of the First 8490 Sequenced Strains for Exploring Actinobacteria Biosynthetic Diversity.</title>
        <authorList>
            <person name="Kalkreuter E."/>
            <person name="Kautsar S.A."/>
            <person name="Yang D."/>
            <person name="Bader C.D."/>
            <person name="Teijaro C.N."/>
            <person name="Fluegel L."/>
            <person name="Davis C.M."/>
            <person name="Simpson J.R."/>
            <person name="Lauterbach L."/>
            <person name="Steele A.D."/>
            <person name="Gui C."/>
            <person name="Meng S."/>
            <person name="Li G."/>
            <person name="Viehrig K."/>
            <person name="Ye F."/>
            <person name="Su P."/>
            <person name="Kiefer A.F."/>
            <person name="Nichols A."/>
            <person name="Cepeda A.J."/>
            <person name="Yan W."/>
            <person name="Fan B."/>
            <person name="Jiang Y."/>
            <person name="Adhikari A."/>
            <person name="Zheng C.-J."/>
            <person name="Schuster L."/>
            <person name="Cowan T.M."/>
            <person name="Smanski M.J."/>
            <person name="Chevrette M.G."/>
            <person name="De Carvalho L.P.S."/>
            <person name="Shen B."/>
        </authorList>
    </citation>
    <scope>NUCLEOTIDE SEQUENCE [LARGE SCALE GENOMIC DNA]</scope>
    <source>
        <strain evidence="3 4">NPDC089932</strain>
    </source>
</reference>
<evidence type="ECO:0000256" key="1">
    <source>
        <dbReference type="SAM" id="MobiDB-lite"/>
    </source>
</evidence>
<proteinExistence type="predicted"/>
<feature type="region of interest" description="Disordered" evidence="1">
    <location>
        <begin position="51"/>
        <end position="119"/>
    </location>
</feature>
<dbReference type="Proteomes" id="UP001617511">
    <property type="component" value="Unassembled WGS sequence"/>
</dbReference>
<feature type="compositionally biased region" description="Pro residues" evidence="1">
    <location>
        <begin position="69"/>
        <end position="95"/>
    </location>
</feature>
<keyword evidence="2" id="KW-0472">Membrane</keyword>
<comment type="caution">
    <text evidence="3">The sequence shown here is derived from an EMBL/GenBank/DDBJ whole genome shotgun (WGS) entry which is preliminary data.</text>
</comment>
<organism evidence="3 4">
    <name type="scientific">Streptomyces iakyrus</name>
    <dbReference type="NCBI Taxonomy" id="68219"/>
    <lineage>
        <taxon>Bacteria</taxon>
        <taxon>Bacillati</taxon>
        <taxon>Actinomycetota</taxon>
        <taxon>Actinomycetes</taxon>
        <taxon>Kitasatosporales</taxon>
        <taxon>Streptomycetaceae</taxon>
        <taxon>Streptomyces</taxon>
    </lineage>
</organism>
<evidence type="ECO:0000313" key="4">
    <source>
        <dbReference type="Proteomes" id="UP001617511"/>
    </source>
</evidence>
<keyword evidence="2" id="KW-0812">Transmembrane</keyword>
<keyword evidence="4" id="KW-1185">Reference proteome</keyword>
<sequence>MSDPAPCPRPTPCSRETPCPRCARFLRVMVVCWGLILVLVVAILASVVVQNRGSSSDPKPAPSTQAPADPSPSDPATSEPPRPTPSPTAPMPSDPPTGGCNIFDPECSSTGGTSGGIEA</sequence>
<feature type="transmembrane region" description="Helical" evidence="2">
    <location>
        <begin position="25"/>
        <end position="49"/>
    </location>
</feature>
<evidence type="ECO:0000313" key="3">
    <source>
        <dbReference type="EMBL" id="MFJ4084950.1"/>
    </source>
</evidence>
<gene>
    <name evidence="3" type="ORF">ACIP2Z_39155</name>
</gene>
<protein>
    <submittedName>
        <fullName evidence="3">Uncharacterized protein</fullName>
    </submittedName>
</protein>
<keyword evidence="2" id="KW-1133">Transmembrane helix</keyword>
<name>A0ABW8FUF4_9ACTN</name>